<keyword evidence="1" id="KW-0812">Transmembrane</keyword>
<name>A0A0E9T614_ANGAN</name>
<feature type="transmembrane region" description="Helical" evidence="1">
    <location>
        <begin position="6"/>
        <end position="22"/>
    </location>
</feature>
<proteinExistence type="predicted"/>
<organism evidence="2">
    <name type="scientific">Anguilla anguilla</name>
    <name type="common">European freshwater eel</name>
    <name type="synonym">Muraena anguilla</name>
    <dbReference type="NCBI Taxonomy" id="7936"/>
    <lineage>
        <taxon>Eukaryota</taxon>
        <taxon>Metazoa</taxon>
        <taxon>Chordata</taxon>
        <taxon>Craniata</taxon>
        <taxon>Vertebrata</taxon>
        <taxon>Euteleostomi</taxon>
        <taxon>Actinopterygii</taxon>
        <taxon>Neopterygii</taxon>
        <taxon>Teleostei</taxon>
        <taxon>Anguilliformes</taxon>
        <taxon>Anguillidae</taxon>
        <taxon>Anguilla</taxon>
    </lineage>
</organism>
<evidence type="ECO:0000313" key="2">
    <source>
        <dbReference type="EMBL" id="JAH49099.1"/>
    </source>
</evidence>
<keyword evidence="1" id="KW-0472">Membrane</keyword>
<dbReference type="AlphaFoldDB" id="A0A0E9T614"/>
<protein>
    <submittedName>
        <fullName evidence="2">Uncharacterized protein</fullName>
    </submittedName>
</protein>
<reference evidence="2" key="1">
    <citation type="submission" date="2014-11" db="EMBL/GenBank/DDBJ databases">
        <authorList>
            <person name="Amaro Gonzalez C."/>
        </authorList>
    </citation>
    <scope>NUCLEOTIDE SEQUENCE</scope>
</reference>
<evidence type="ECO:0000256" key="1">
    <source>
        <dbReference type="SAM" id="Phobius"/>
    </source>
</evidence>
<reference evidence="2" key="2">
    <citation type="journal article" date="2015" name="Fish Shellfish Immunol.">
        <title>Early steps in the European eel (Anguilla anguilla)-Vibrio vulnificus interaction in the gills: Role of the RtxA13 toxin.</title>
        <authorList>
            <person name="Callol A."/>
            <person name="Pajuelo D."/>
            <person name="Ebbesson L."/>
            <person name="Teles M."/>
            <person name="MacKenzie S."/>
            <person name="Amaro C."/>
        </authorList>
    </citation>
    <scope>NUCLEOTIDE SEQUENCE</scope>
</reference>
<accession>A0A0E9T614</accession>
<keyword evidence="1" id="KW-1133">Transmembrane helix</keyword>
<dbReference type="EMBL" id="GBXM01059478">
    <property type="protein sequence ID" value="JAH49099.1"/>
    <property type="molecule type" value="Transcribed_RNA"/>
</dbReference>
<sequence length="46" mass="5463">MVPLKIPLFFLYVSSFCVFSNFQNKTKQKRKKTKKNSNITFSRMSV</sequence>